<reference evidence="6" key="2">
    <citation type="journal article" date="2021" name="PeerJ">
        <title>Extensive microbial diversity within the chicken gut microbiome revealed by metagenomics and culture.</title>
        <authorList>
            <person name="Gilroy R."/>
            <person name="Ravi A."/>
            <person name="Getino M."/>
            <person name="Pursley I."/>
            <person name="Horton D.L."/>
            <person name="Alikhan N.F."/>
            <person name="Baker D."/>
            <person name="Gharbi K."/>
            <person name="Hall N."/>
            <person name="Watson M."/>
            <person name="Adriaenssens E.M."/>
            <person name="Foster-Nyarko E."/>
            <person name="Jarju S."/>
            <person name="Secka A."/>
            <person name="Antonio M."/>
            <person name="Oren A."/>
            <person name="Chaudhuri R.R."/>
            <person name="La Ragione R."/>
            <person name="Hildebrand F."/>
            <person name="Pallen M.J."/>
        </authorList>
    </citation>
    <scope>NUCLEOTIDE SEQUENCE</scope>
    <source>
        <strain evidence="6">10037</strain>
    </source>
</reference>
<dbReference type="InterPro" id="IPR007318">
    <property type="entry name" value="Phopholipid_MeTrfase"/>
</dbReference>
<dbReference type="Proteomes" id="UP000823597">
    <property type="component" value="Unassembled WGS sequence"/>
</dbReference>
<feature type="transmembrane region" description="Helical" evidence="5">
    <location>
        <begin position="193"/>
        <end position="211"/>
    </location>
</feature>
<keyword evidence="2 5" id="KW-0812">Transmembrane</keyword>
<evidence type="ECO:0000313" key="7">
    <source>
        <dbReference type="Proteomes" id="UP000823597"/>
    </source>
</evidence>
<sequence length="251" mass="29375">MALQETFEKQGNWLFKYRGQLPILVLIVGLGIYLLNVWKQGEFFSSISPWWIYYEFFCLLVSLLGVFVRVYTVGHTPANTSGRNTEKQVADTLNKTGIYSMVRHPLYLGNFLMYFGISLLTCNIWFILAFILVFWLYYERIMYAEEQFLRRKFGDEYLTWSQDIPAFFPKFKGFVKPALSFSWKKIIKKEKNGVFALFLIFCVFDLAGHWIRPEYIHINWTIIALAVLTGISYVVIKIIKKTSGVLDKAGR</sequence>
<name>A0A9D9I6C7_9BACT</name>
<comment type="subcellular location">
    <subcellularLocation>
        <location evidence="1">Endomembrane system</location>
        <topology evidence="1">Multi-pass membrane protein</topology>
    </subcellularLocation>
</comment>
<dbReference type="Pfam" id="PF04191">
    <property type="entry name" value="PEMT"/>
    <property type="match status" value="1"/>
</dbReference>
<dbReference type="Gene3D" id="1.20.120.1630">
    <property type="match status" value="1"/>
</dbReference>
<evidence type="ECO:0000256" key="1">
    <source>
        <dbReference type="ARBA" id="ARBA00004127"/>
    </source>
</evidence>
<dbReference type="PANTHER" id="PTHR12714:SF9">
    <property type="entry name" value="PROTEIN-S-ISOPRENYLCYSTEINE O-METHYLTRANSFERASE"/>
    <property type="match status" value="1"/>
</dbReference>
<protein>
    <submittedName>
        <fullName evidence="6">DUF1295 domain-containing protein</fullName>
    </submittedName>
</protein>
<keyword evidence="4 5" id="KW-0472">Membrane</keyword>
<evidence type="ECO:0000256" key="3">
    <source>
        <dbReference type="ARBA" id="ARBA00022989"/>
    </source>
</evidence>
<evidence type="ECO:0000256" key="5">
    <source>
        <dbReference type="SAM" id="Phobius"/>
    </source>
</evidence>
<evidence type="ECO:0000313" key="6">
    <source>
        <dbReference type="EMBL" id="MBO8466033.1"/>
    </source>
</evidence>
<gene>
    <name evidence="6" type="ORF">IAB93_08605</name>
</gene>
<evidence type="ECO:0000256" key="2">
    <source>
        <dbReference type="ARBA" id="ARBA00022692"/>
    </source>
</evidence>
<keyword evidence="3 5" id="KW-1133">Transmembrane helix</keyword>
<feature type="transmembrane region" description="Helical" evidence="5">
    <location>
        <begin position="111"/>
        <end position="138"/>
    </location>
</feature>
<evidence type="ECO:0000256" key="4">
    <source>
        <dbReference type="ARBA" id="ARBA00023136"/>
    </source>
</evidence>
<dbReference type="GO" id="GO:0012505">
    <property type="term" value="C:endomembrane system"/>
    <property type="evidence" value="ECO:0007669"/>
    <property type="project" value="UniProtKB-SubCell"/>
</dbReference>
<feature type="transmembrane region" description="Helical" evidence="5">
    <location>
        <begin position="20"/>
        <end position="38"/>
    </location>
</feature>
<dbReference type="PANTHER" id="PTHR12714">
    <property type="entry name" value="PROTEIN-S ISOPRENYLCYSTEINE O-METHYLTRANSFERASE"/>
    <property type="match status" value="1"/>
</dbReference>
<dbReference type="AlphaFoldDB" id="A0A9D9I6C7"/>
<comment type="caution">
    <text evidence="6">The sequence shown here is derived from an EMBL/GenBank/DDBJ whole genome shotgun (WGS) entry which is preliminary data.</text>
</comment>
<proteinExistence type="predicted"/>
<accession>A0A9D9I6C7</accession>
<dbReference type="EMBL" id="JADIME010000091">
    <property type="protein sequence ID" value="MBO8466033.1"/>
    <property type="molecule type" value="Genomic_DNA"/>
</dbReference>
<dbReference type="GO" id="GO:0016740">
    <property type="term" value="F:transferase activity"/>
    <property type="evidence" value="ECO:0007669"/>
    <property type="project" value="UniProtKB-ARBA"/>
</dbReference>
<organism evidence="6 7">
    <name type="scientific">Candidatus Merdivivens pullistercoris</name>
    <dbReference type="NCBI Taxonomy" id="2840873"/>
    <lineage>
        <taxon>Bacteria</taxon>
        <taxon>Pseudomonadati</taxon>
        <taxon>Bacteroidota</taxon>
        <taxon>Bacteroidia</taxon>
        <taxon>Bacteroidales</taxon>
        <taxon>Muribaculaceae</taxon>
        <taxon>Muribaculaceae incertae sedis</taxon>
        <taxon>Candidatus Merdivivens</taxon>
    </lineage>
</organism>
<feature type="transmembrane region" description="Helical" evidence="5">
    <location>
        <begin position="217"/>
        <end position="236"/>
    </location>
</feature>
<reference evidence="6" key="1">
    <citation type="submission" date="2020-10" db="EMBL/GenBank/DDBJ databases">
        <authorList>
            <person name="Gilroy R."/>
        </authorList>
    </citation>
    <scope>NUCLEOTIDE SEQUENCE</scope>
    <source>
        <strain evidence="6">10037</strain>
    </source>
</reference>
<feature type="transmembrane region" description="Helical" evidence="5">
    <location>
        <begin position="50"/>
        <end position="71"/>
    </location>
</feature>